<dbReference type="AlphaFoldDB" id="A0A9P0QP33"/>
<keyword evidence="1" id="KW-1133">Transmembrane helix</keyword>
<sequence>MSLQSQSISKILSQIPRNALSKSTRKAFLFSYLYVVLPKVIKKTMSGVSKGEDPQIWIRAVLKTMVKALHPSKFPMLVARMIATMNVLTPLIEKRILLQKLHETKTTAHLRATVISSFIAAVVNFPSFQKHIIKYNRYFSLDFTLILVTRALDTLISSQLPKLFAANSVGAGTSVKGAVGILSKLGFLSNYGDGMLFVVSSFFIMHYWFFYPDKLPPAYHRWITSAAEVDPEIVHSFQSLKDGTLKYGDPNCVNAKSFEPLCIKYGQDPELANLVKHQPFSCDLLHVFKTKSCELHALWRFQRGFKFAFKLYGSINFIVWLIRRGNPKRLIINTIRSSTFLGAFIGLYWYSLCLVRSRIFPVLFPNVPRTRWDDTIAPAAGAMGCGFSCFIENAQRRKELSLFVAPRALGTLVPSEPTKFNLRVERIAFALSFMILSTFAKQDPSKVRGIMGKGLGSIFKD</sequence>
<reference evidence="2" key="1">
    <citation type="submission" date="2022-03" db="EMBL/GenBank/DDBJ databases">
        <authorList>
            <person name="Legras J.-L."/>
            <person name="Devillers H."/>
            <person name="Grondin C."/>
        </authorList>
    </citation>
    <scope>NUCLEOTIDE SEQUENCE</scope>
    <source>
        <strain evidence="2">CLIB 1423</strain>
    </source>
</reference>
<dbReference type="Proteomes" id="UP000837801">
    <property type="component" value="Unassembled WGS sequence"/>
</dbReference>
<comment type="caution">
    <text evidence="2">The sequence shown here is derived from an EMBL/GenBank/DDBJ whole genome shotgun (WGS) entry which is preliminary data.</text>
</comment>
<organism evidence="2 3">
    <name type="scientific">[Candida] railenensis</name>
    <dbReference type="NCBI Taxonomy" id="45579"/>
    <lineage>
        <taxon>Eukaryota</taxon>
        <taxon>Fungi</taxon>
        <taxon>Dikarya</taxon>
        <taxon>Ascomycota</taxon>
        <taxon>Saccharomycotina</taxon>
        <taxon>Pichiomycetes</taxon>
        <taxon>Debaryomycetaceae</taxon>
        <taxon>Kurtzmaniella</taxon>
    </lineage>
</organism>
<proteinExistence type="predicted"/>
<dbReference type="OrthoDB" id="4021778at2759"/>
<evidence type="ECO:0000313" key="2">
    <source>
        <dbReference type="EMBL" id="CAH2352784.1"/>
    </source>
</evidence>
<dbReference type="InterPro" id="IPR026749">
    <property type="entry name" value="Tmem135"/>
</dbReference>
<evidence type="ECO:0008006" key="4">
    <source>
        <dbReference type="Google" id="ProtNLM"/>
    </source>
</evidence>
<evidence type="ECO:0000313" key="3">
    <source>
        <dbReference type="Proteomes" id="UP000837801"/>
    </source>
</evidence>
<name>A0A9P0QP33_9ASCO</name>
<dbReference type="PANTHER" id="PTHR12459:SF15">
    <property type="entry name" value="TRANSMEMBRANE PROTEIN 135"/>
    <property type="match status" value="1"/>
</dbReference>
<dbReference type="EMBL" id="CAKXYY010000008">
    <property type="protein sequence ID" value="CAH2352784.1"/>
    <property type="molecule type" value="Genomic_DNA"/>
</dbReference>
<protein>
    <recommendedName>
        <fullName evidence="4">Transmembrane protein 135 N-terminal domain-containing protein</fullName>
    </recommendedName>
</protein>
<keyword evidence="1" id="KW-0472">Membrane</keyword>
<keyword evidence="3" id="KW-1185">Reference proteome</keyword>
<dbReference type="PANTHER" id="PTHR12459">
    <property type="entry name" value="TRANSMEMBRANE PROTEIN 135-RELATED"/>
    <property type="match status" value="1"/>
</dbReference>
<feature type="transmembrane region" description="Helical" evidence="1">
    <location>
        <begin position="194"/>
        <end position="211"/>
    </location>
</feature>
<accession>A0A9P0QP33</accession>
<feature type="transmembrane region" description="Helical" evidence="1">
    <location>
        <begin position="330"/>
        <end position="350"/>
    </location>
</feature>
<keyword evidence="1" id="KW-0812">Transmembrane</keyword>
<gene>
    <name evidence="2" type="ORF">CLIB1423_08S01002</name>
</gene>
<evidence type="ECO:0000256" key="1">
    <source>
        <dbReference type="SAM" id="Phobius"/>
    </source>
</evidence>